<dbReference type="PANTHER" id="PTHR22930">
    <property type="match status" value="1"/>
</dbReference>
<accession>A0A8B6GZM6</accession>
<feature type="domain" description="DDE Tnp4" evidence="8">
    <location>
        <begin position="178"/>
        <end position="216"/>
    </location>
</feature>
<organism evidence="10 11">
    <name type="scientific">Mytilus galloprovincialis</name>
    <name type="common">Mediterranean mussel</name>
    <dbReference type="NCBI Taxonomy" id="29158"/>
    <lineage>
        <taxon>Eukaryota</taxon>
        <taxon>Metazoa</taxon>
        <taxon>Spiralia</taxon>
        <taxon>Lophotrochozoa</taxon>
        <taxon>Mollusca</taxon>
        <taxon>Bivalvia</taxon>
        <taxon>Autobranchia</taxon>
        <taxon>Pteriomorphia</taxon>
        <taxon>Mytilida</taxon>
        <taxon>Mytiloidea</taxon>
        <taxon>Mytilidae</taxon>
        <taxon>Mytilinae</taxon>
        <taxon>Mytilus</taxon>
    </lineage>
</organism>
<reference evidence="10" key="1">
    <citation type="submission" date="2018-11" db="EMBL/GenBank/DDBJ databases">
        <authorList>
            <person name="Alioto T."/>
            <person name="Alioto T."/>
        </authorList>
    </citation>
    <scope>NUCLEOTIDE SEQUENCE</scope>
</reference>
<keyword evidence="11" id="KW-1185">Reference proteome</keyword>
<dbReference type="Pfam" id="PF13359">
    <property type="entry name" value="DDE_Tnp_4"/>
    <property type="match status" value="1"/>
</dbReference>
<keyword evidence="7" id="KW-0539">Nucleus</keyword>
<evidence type="ECO:0000313" key="11">
    <source>
        <dbReference type="Proteomes" id="UP000596742"/>
    </source>
</evidence>
<evidence type="ECO:0008006" key="12">
    <source>
        <dbReference type="Google" id="ProtNLM"/>
    </source>
</evidence>
<evidence type="ECO:0000256" key="2">
    <source>
        <dbReference type="ARBA" id="ARBA00004123"/>
    </source>
</evidence>
<gene>
    <name evidence="10" type="ORF">MGAL_10B080230</name>
</gene>
<evidence type="ECO:0000256" key="4">
    <source>
        <dbReference type="ARBA" id="ARBA00022722"/>
    </source>
</evidence>
<evidence type="ECO:0000259" key="9">
    <source>
        <dbReference type="Pfam" id="PF26138"/>
    </source>
</evidence>
<dbReference type="GO" id="GO:0046872">
    <property type="term" value="F:metal ion binding"/>
    <property type="evidence" value="ECO:0007669"/>
    <property type="project" value="UniProtKB-KW"/>
</dbReference>
<dbReference type="AlphaFoldDB" id="A0A8B6GZM6"/>
<evidence type="ECO:0000313" key="10">
    <source>
        <dbReference type="EMBL" id="VDI71777.1"/>
    </source>
</evidence>
<dbReference type="InterPro" id="IPR027806">
    <property type="entry name" value="HARBI1_dom"/>
</dbReference>
<evidence type="ECO:0000256" key="6">
    <source>
        <dbReference type="ARBA" id="ARBA00022801"/>
    </source>
</evidence>
<evidence type="ECO:0000259" key="8">
    <source>
        <dbReference type="Pfam" id="PF13359"/>
    </source>
</evidence>
<sequence length="228" mass="26271">MEVGVAIIAALTVIDDEDDQYEDPMDIIPILPLLTNLMEPELRPKIYGYVEEIIPQYDEESFRRMFRMSRATFDRICTYLRDCPELQPTQTGGSDVVTVEKQVLITLWYVGSLDTIRKIADRFGVSESTVIMCRERVTAAILNNLKQKIISWPTQHEMQDEVNAFQQRNGFPGIVGAVDGTHIRIKAPSSHPQSYVNRKGFHSIQVQAVCRHNMFFSPHLRWISWKRS</sequence>
<dbReference type="GO" id="GO:0004518">
    <property type="term" value="F:nuclease activity"/>
    <property type="evidence" value="ECO:0007669"/>
    <property type="project" value="UniProtKB-KW"/>
</dbReference>
<evidence type="ECO:0000256" key="5">
    <source>
        <dbReference type="ARBA" id="ARBA00022723"/>
    </source>
</evidence>
<evidence type="ECO:0000256" key="7">
    <source>
        <dbReference type="ARBA" id="ARBA00023242"/>
    </source>
</evidence>
<dbReference type="OrthoDB" id="6156560at2759"/>
<dbReference type="EMBL" id="UYJE01009269">
    <property type="protein sequence ID" value="VDI71777.1"/>
    <property type="molecule type" value="Genomic_DNA"/>
</dbReference>
<keyword evidence="4" id="KW-0540">Nuclease</keyword>
<comment type="cofactor">
    <cofactor evidence="1">
        <name>a divalent metal cation</name>
        <dbReference type="ChEBI" id="CHEBI:60240"/>
    </cofactor>
</comment>
<dbReference type="InterPro" id="IPR058353">
    <property type="entry name" value="DUF8040"/>
</dbReference>
<comment type="subcellular location">
    <subcellularLocation>
        <location evidence="2">Nucleus</location>
    </subcellularLocation>
</comment>
<dbReference type="PANTHER" id="PTHR22930:SF85">
    <property type="entry name" value="GH03217P-RELATED"/>
    <property type="match status" value="1"/>
</dbReference>
<dbReference type="GO" id="GO:0005634">
    <property type="term" value="C:nucleus"/>
    <property type="evidence" value="ECO:0007669"/>
    <property type="project" value="UniProtKB-SubCell"/>
</dbReference>
<evidence type="ECO:0000256" key="1">
    <source>
        <dbReference type="ARBA" id="ARBA00001968"/>
    </source>
</evidence>
<feature type="domain" description="DUF8040" evidence="9">
    <location>
        <begin position="49"/>
        <end position="142"/>
    </location>
</feature>
<dbReference type="InterPro" id="IPR045249">
    <property type="entry name" value="HARBI1-like"/>
</dbReference>
<dbReference type="Pfam" id="PF26138">
    <property type="entry name" value="DUF8040"/>
    <property type="match status" value="1"/>
</dbReference>
<protein>
    <recommendedName>
        <fullName evidence="12">Nuclease HARBI1</fullName>
    </recommendedName>
</protein>
<evidence type="ECO:0000256" key="3">
    <source>
        <dbReference type="ARBA" id="ARBA00006958"/>
    </source>
</evidence>
<dbReference type="GO" id="GO:0016787">
    <property type="term" value="F:hydrolase activity"/>
    <property type="evidence" value="ECO:0007669"/>
    <property type="project" value="UniProtKB-KW"/>
</dbReference>
<dbReference type="Proteomes" id="UP000596742">
    <property type="component" value="Unassembled WGS sequence"/>
</dbReference>
<proteinExistence type="inferred from homology"/>
<keyword evidence="5" id="KW-0479">Metal-binding</keyword>
<name>A0A8B6GZM6_MYTGA</name>
<comment type="caution">
    <text evidence="10">The sequence shown here is derived from an EMBL/GenBank/DDBJ whole genome shotgun (WGS) entry which is preliminary data.</text>
</comment>
<keyword evidence="6" id="KW-0378">Hydrolase</keyword>
<comment type="similarity">
    <text evidence="3">Belongs to the HARBI1 family.</text>
</comment>